<dbReference type="KEGG" id="sbal:HUE88_12355"/>
<name>A0A7S7LW06_9BACT</name>
<proteinExistence type="predicted"/>
<keyword evidence="2" id="KW-1185">Reference proteome</keyword>
<accession>A0A7S7LW06</accession>
<dbReference type="RefSeq" id="WP_194369454.1">
    <property type="nucleotide sequence ID" value="NZ_CP054492.1"/>
</dbReference>
<dbReference type="InterPro" id="IPR036761">
    <property type="entry name" value="TTHA0802/YceI-like_sf"/>
</dbReference>
<reference evidence="1 2" key="1">
    <citation type="submission" date="2020-05" db="EMBL/GenBank/DDBJ databases">
        <title>Sulfurimonas marisnigri, sp. nov., and Sulfurimonas baltica, sp. nov., manganese oxide reducing chemolithoautotrophs of the class Epsilonproteobacteria isolated from the pelagic redoxclines of the Black and Baltic Seas and emended description of the genus Sulfurimonas.</title>
        <authorList>
            <person name="Henkel J.V."/>
            <person name="Laudan C."/>
            <person name="Werner J."/>
            <person name="Neu T."/>
            <person name="Plewe S."/>
            <person name="Sproer C."/>
            <person name="Bunk B."/>
            <person name="Schulz-Vogt H.N."/>
        </authorList>
    </citation>
    <scope>NUCLEOTIDE SEQUENCE [LARGE SCALE GENOMIC DNA]</scope>
    <source>
        <strain evidence="1 2">GD2</strain>
    </source>
</reference>
<dbReference type="Gene3D" id="2.40.128.110">
    <property type="entry name" value="Lipid/polyisoprenoid-binding, YceI-like"/>
    <property type="match status" value="1"/>
</dbReference>
<evidence type="ECO:0000313" key="2">
    <source>
        <dbReference type="Proteomes" id="UP000593994"/>
    </source>
</evidence>
<evidence type="ECO:0000313" key="1">
    <source>
        <dbReference type="EMBL" id="QOY51873.1"/>
    </source>
</evidence>
<dbReference type="AlphaFoldDB" id="A0A7S7LW06"/>
<dbReference type="Proteomes" id="UP000593994">
    <property type="component" value="Chromosome"/>
</dbReference>
<sequence>MKKIILIILLGISLLNAKVCKLTQLDEIEFSFSGYKTIYKVPMNATFTSFEYKPAAKEGNTLKALLVGATLIVDKKSVKSSDGAMDETLSLFFFDKLKGDEISAEILDVKMRNSREGTLSVKIGMNGVEKIINMKYYIMRNSLSASGNINILDFDAKDLFSSFSKECFDKHLGKTWSDVTLFYKIKKVCKTNQK</sequence>
<protein>
    <submittedName>
        <fullName evidence="1">YceI family protein</fullName>
    </submittedName>
</protein>
<gene>
    <name evidence="1" type="ORF">HUE88_12355</name>
</gene>
<organism evidence="1 2">
    <name type="scientific">Candidatus Sulfurimonas baltica</name>
    <dbReference type="NCBI Taxonomy" id="2740404"/>
    <lineage>
        <taxon>Bacteria</taxon>
        <taxon>Pseudomonadati</taxon>
        <taxon>Campylobacterota</taxon>
        <taxon>Epsilonproteobacteria</taxon>
        <taxon>Campylobacterales</taxon>
        <taxon>Sulfurimonadaceae</taxon>
        <taxon>Sulfurimonas</taxon>
    </lineage>
</organism>
<dbReference type="EMBL" id="CP054492">
    <property type="protein sequence ID" value="QOY51873.1"/>
    <property type="molecule type" value="Genomic_DNA"/>
</dbReference>